<name>A0ABW0UC10_9BACI</name>
<dbReference type="Gene3D" id="1.10.10.2840">
    <property type="entry name" value="PucR C-terminal helix-turn-helix domain"/>
    <property type="match status" value="1"/>
</dbReference>
<dbReference type="InterPro" id="IPR051448">
    <property type="entry name" value="CdaR-like_regulators"/>
</dbReference>
<dbReference type="Pfam" id="PF13556">
    <property type="entry name" value="HTH_30"/>
    <property type="match status" value="1"/>
</dbReference>
<evidence type="ECO:0000259" key="2">
    <source>
        <dbReference type="Pfam" id="PF13556"/>
    </source>
</evidence>
<dbReference type="InterPro" id="IPR008599">
    <property type="entry name" value="Diacid_rec"/>
</dbReference>
<gene>
    <name evidence="3" type="ORF">ACFPTR_13480</name>
</gene>
<evidence type="ECO:0000313" key="4">
    <source>
        <dbReference type="Proteomes" id="UP001596143"/>
    </source>
</evidence>
<dbReference type="Pfam" id="PF05651">
    <property type="entry name" value="Diacid_rec"/>
    <property type="match status" value="1"/>
</dbReference>
<evidence type="ECO:0000259" key="1">
    <source>
        <dbReference type="Pfam" id="PF05651"/>
    </source>
</evidence>
<evidence type="ECO:0000313" key="3">
    <source>
        <dbReference type="EMBL" id="MFC5629859.1"/>
    </source>
</evidence>
<protein>
    <submittedName>
        <fullName evidence="3">CdaR family transcriptional regulator</fullName>
    </submittedName>
</protein>
<accession>A0ABW0UC10</accession>
<dbReference type="EMBL" id="JBHSPF010000070">
    <property type="protein sequence ID" value="MFC5629859.1"/>
    <property type="molecule type" value="Genomic_DNA"/>
</dbReference>
<dbReference type="InterPro" id="IPR025736">
    <property type="entry name" value="PucR_C-HTH_dom"/>
</dbReference>
<feature type="domain" description="PucR C-terminal helix-turn-helix" evidence="2">
    <location>
        <begin position="297"/>
        <end position="352"/>
    </location>
</feature>
<organism evidence="3 4">
    <name type="scientific">Aliibacillus thermotolerans</name>
    <dbReference type="NCBI Taxonomy" id="1834418"/>
    <lineage>
        <taxon>Bacteria</taxon>
        <taxon>Bacillati</taxon>
        <taxon>Bacillota</taxon>
        <taxon>Bacilli</taxon>
        <taxon>Bacillales</taxon>
        <taxon>Bacillaceae</taxon>
        <taxon>Aliibacillus</taxon>
    </lineage>
</organism>
<feature type="domain" description="Putative sugar diacid recognition" evidence="1">
    <location>
        <begin position="3"/>
        <end position="135"/>
    </location>
</feature>
<dbReference type="PANTHER" id="PTHR33744">
    <property type="entry name" value="CARBOHYDRATE DIACID REGULATOR"/>
    <property type="match status" value="1"/>
</dbReference>
<proteinExistence type="predicted"/>
<dbReference type="RefSeq" id="WP_270895606.1">
    <property type="nucleotide sequence ID" value="NZ_JBHSPF010000070.1"/>
</dbReference>
<comment type="caution">
    <text evidence="3">The sequence shown here is derived from an EMBL/GenBank/DDBJ whole genome shotgun (WGS) entry which is preliminary data.</text>
</comment>
<reference evidence="4" key="1">
    <citation type="journal article" date="2019" name="Int. J. Syst. Evol. Microbiol.">
        <title>The Global Catalogue of Microorganisms (GCM) 10K type strain sequencing project: providing services to taxonomists for standard genome sequencing and annotation.</title>
        <authorList>
            <consortium name="The Broad Institute Genomics Platform"/>
            <consortium name="The Broad Institute Genome Sequencing Center for Infectious Disease"/>
            <person name="Wu L."/>
            <person name="Ma J."/>
        </authorList>
    </citation>
    <scope>NUCLEOTIDE SEQUENCE [LARGE SCALE GENOMIC DNA]</scope>
    <source>
        <strain evidence="4">CGMCC 1.15790</strain>
    </source>
</reference>
<dbReference type="PANTHER" id="PTHR33744:SF15">
    <property type="entry name" value="CARBOHYDRATE DIACID REGULATOR"/>
    <property type="match status" value="1"/>
</dbReference>
<sequence>MNLTQHLAEEVIRRLEKNIPFAMNMMDKRGMMIASTNPNRVGDIHSGAQEVIQRLETVIIDENNQHQFPNTKKGVNVPLYFDDKIIGVFGITGEPEEVLPIAKVLKVTVEIMIEQIFQEREQFHSEQMLQHWLQKLFHPLLVNEEEVVEDGKWLIPEEEAARYQIVLIQGEGASFHLRDIERQIARACPDILFITAFQKDEVVLCLKQEEPSMNQVRKLSIADFSVAVGTKELGILGMRKSYMYAKQLLTDVKEKGNPALVEDYKLEIVTAHIPREEMTHVFADEIKALNQLQEEYRHTLKMYIRQHFQLSSTAKALHIHRNTLNYRLEMIEKKVGLSPKNARDIFSLWLLLQHGT</sequence>
<keyword evidence="4" id="KW-1185">Reference proteome</keyword>
<dbReference type="InterPro" id="IPR042070">
    <property type="entry name" value="PucR_C-HTH_sf"/>
</dbReference>
<dbReference type="Proteomes" id="UP001596143">
    <property type="component" value="Unassembled WGS sequence"/>
</dbReference>